<dbReference type="GO" id="GO:0160142">
    <property type="term" value="F:23S rRNA pseudouridine(746) synthase activity"/>
    <property type="evidence" value="ECO:0007669"/>
    <property type="project" value="UniProtKB-EC"/>
</dbReference>
<accession>B1Y046</accession>
<dbReference type="InterPro" id="IPR006145">
    <property type="entry name" value="PsdUridine_synth_RsuA/RluA"/>
</dbReference>
<dbReference type="GO" id="GO:0000455">
    <property type="term" value="P:enzyme-directed rRNA pseudouridine synthesis"/>
    <property type="evidence" value="ECO:0007669"/>
    <property type="project" value="TreeGrafter"/>
</dbReference>
<evidence type="ECO:0000313" key="18">
    <source>
        <dbReference type="Proteomes" id="UP000001693"/>
    </source>
</evidence>
<protein>
    <recommendedName>
        <fullName evidence="10">Dual-specificity RNA pseudouridine synthase RluA</fullName>
        <ecNumber evidence="8">5.4.99.28</ecNumber>
        <ecNumber evidence="9">5.4.99.29</ecNumber>
    </recommendedName>
    <alternativeName>
        <fullName evidence="11">23S rRNA pseudouridine(746) synthase</fullName>
    </alternativeName>
    <alternativeName>
        <fullName evidence="14">Ribosomal large subunit pseudouridine synthase A</fullName>
    </alternativeName>
    <alternativeName>
        <fullName evidence="13">rRNA pseudouridylate synthase A</fullName>
    </alternativeName>
    <alternativeName>
        <fullName evidence="15">rRNA-uridine isomerase A</fullName>
    </alternativeName>
    <alternativeName>
        <fullName evidence="12">tRNA pseudouridine(32) synthase</fullName>
    </alternativeName>
</protein>
<evidence type="ECO:0000256" key="9">
    <source>
        <dbReference type="ARBA" id="ARBA00038945"/>
    </source>
</evidence>
<dbReference type="InterPro" id="IPR006224">
    <property type="entry name" value="PsdUridine_synth_RluA-like_CS"/>
</dbReference>
<evidence type="ECO:0000256" key="10">
    <source>
        <dbReference type="ARBA" id="ARBA00039988"/>
    </source>
</evidence>
<dbReference type="EC" id="5.4.99.28" evidence="8"/>
<evidence type="ECO:0000256" key="11">
    <source>
        <dbReference type="ARBA" id="ARBA00041266"/>
    </source>
</evidence>
<dbReference type="KEGG" id="lch:Lcho_3067"/>
<evidence type="ECO:0000256" key="2">
    <source>
        <dbReference type="ARBA" id="ARBA00022552"/>
    </source>
</evidence>
<dbReference type="GO" id="GO:0003723">
    <property type="term" value="F:RNA binding"/>
    <property type="evidence" value="ECO:0007669"/>
    <property type="project" value="InterPro"/>
</dbReference>
<sequence>MSDKAGPRIVSVRISRSGCDGTIATAHSRFRPLHRRAVPSEPLIDILHHDDSLLVVRKPAGLLSVPGRGEHLQDCVAARVQAIWPDALIVHRLDMATSGLMVMARGPAAQRALGSAFEHRSVTKQYVAVVAGDVAGDAGSVDLPLCADWPNRPRQKVDAAMGRPSLTHWRRATPAHEGSTTGDIDRTRLELEPVTGRSHQLRVHLLALGHPILGDTLYAPDAVQRMAPRLLLHASRIALPHPAGGGICVFSDPPAF</sequence>
<keyword evidence="4" id="KW-0413">Isomerase</keyword>
<dbReference type="InterPro" id="IPR050188">
    <property type="entry name" value="RluA_PseudoU_synthase"/>
</dbReference>
<dbReference type="PANTHER" id="PTHR21600">
    <property type="entry name" value="MITOCHONDRIAL RNA PSEUDOURIDINE SYNTHASE"/>
    <property type="match status" value="1"/>
</dbReference>
<dbReference type="STRING" id="395495.Lcho_3067"/>
<evidence type="ECO:0000256" key="14">
    <source>
        <dbReference type="ARBA" id="ARBA00042883"/>
    </source>
</evidence>
<keyword evidence="3" id="KW-0819">tRNA processing</keyword>
<keyword evidence="18" id="KW-1185">Reference proteome</keyword>
<organism evidence="17 18">
    <name type="scientific">Leptothrix cholodnii (strain ATCC 51168 / LMG 8142 / SP-6)</name>
    <name type="common">Leptothrix discophora (strain SP-6)</name>
    <dbReference type="NCBI Taxonomy" id="395495"/>
    <lineage>
        <taxon>Bacteria</taxon>
        <taxon>Pseudomonadati</taxon>
        <taxon>Pseudomonadota</taxon>
        <taxon>Betaproteobacteria</taxon>
        <taxon>Burkholderiales</taxon>
        <taxon>Sphaerotilaceae</taxon>
        <taxon>Leptothrix</taxon>
    </lineage>
</organism>
<keyword evidence="2" id="KW-0698">rRNA processing</keyword>
<evidence type="ECO:0000256" key="5">
    <source>
        <dbReference type="ARBA" id="ARBA00036184"/>
    </source>
</evidence>
<proteinExistence type="inferred from homology"/>
<evidence type="ECO:0000256" key="1">
    <source>
        <dbReference type="ARBA" id="ARBA00010876"/>
    </source>
</evidence>
<comment type="similarity">
    <text evidence="1">Belongs to the pseudouridine synthase RluA family.</text>
</comment>
<evidence type="ECO:0000259" key="16">
    <source>
        <dbReference type="Pfam" id="PF00849"/>
    </source>
</evidence>
<evidence type="ECO:0000256" key="13">
    <source>
        <dbReference type="ARBA" id="ARBA00042844"/>
    </source>
</evidence>
<dbReference type="PROSITE" id="PS01129">
    <property type="entry name" value="PSI_RLU"/>
    <property type="match status" value="1"/>
</dbReference>
<dbReference type="GO" id="GO:0160151">
    <property type="term" value="F:tRNA pseudouridine(32) synthase activity"/>
    <property type="evidence" value="ECO:0007669"/>
    <property type="project" value="UniProtKB-EC"/>
</dbReference>
<evidence type="ECO:0000313" key="17">
    <source>
        <dbReference type="EMBL" id="ACB35327.1"/>
    </source>
</evidence>
<dbReference type="EC" id="5.4.99.29" evidence="9"/>
<dbReference type="EMBL" id="CP001013">
    <property type="protein sequence ID" value="ACB35327.1"/>
    <property type="molecule type" value="Genomic_DNA"/>
</dbReference>
<evidence type="ECO:0000256" key="3">
    <source>
        <dbReference type="ARBA" id="ARBA00022694"/>
    </source>
</evidence>
<dbReference type="CDD" id="cd02869">
    <property type="entry name" value="PseudoU_synth_RluA_like"/>
    <property type="match status" value="1"/>
</dbReference>
<evidence type="ECO:0000256" key="4">
    <source>
        <dbReference type="ARBA" id="ARBA00023235"/>
    </source>
</evidence>
<dbReference type="AlphaFoldDB" id="B1Y046"/>
<dbReference type="InterPro" id="IPR020103">
    <property type="entry name" value="PsdUridine_synth_cat_dom_sf"/>
</dbReference>
<name>B1Y046_LEPCP</name>
<dbReference type="Pfam" id="PF00849">
    <property type="entry name" value="PseudoU_synth_2"/>
    <property type="match status" value="1"/>
</dbReference>
<dbReference type="eggNOG" id="COG0564">
    <property type="taxonomic scope" value="Bacteria"/>
</dbReference>
<dbReference type="PANTHER" id="PTHR21600:SF91">
    <property type="entry name" value="DUAL-SPECIFICITY RNA PSEUDOURIDINE SYNTHASE RLUA"/>
    <property type="match status" value="1"/>
</dbReference>
<evidence type="ECO:0000256" key="12">
    <source>
        <dbReference type="ARBA" id="ARBA00042372"/>
    </source>
</evidence>
<evidence type="ECO:0000256" key="8">
    <source>
        <dbReference type="ARBA" id="ARBA00038944"/>
    </source>
</evidence>
<dbReference type="Gene3D" id="3.30.2350.10">
    <property type="entry name" value="Pseudouridine synthase"/>
    <property type="match status" value="1"/>
</dbReference>
<gene>
    <name evidence="17" type="ordered locus">Lcho_3067</name>
</gene>
<evidence type="ECO:0000256" key="7">
    <source>
        <dbReference type="ARBA" id="ARBA00037305"/>
    </source>
</evidence>
<feature type="domain" description="Pseudouridine synthase RsuA/RluA-like" evidence="16">
    <location>
        <begin position="53"/>
        <end position="206"/>
    </location>
</feature>
<reference evidence="17 18" key="1">
    <citation type="submission" date="2008-03" db="EMBL/GenBank/DDBJ databases">
        <title>Complete sequence of Leptothrix cholodnii SP-6.</title>
        <authorList>
            <consortium name="US DOE Joint Genome Institute"/>
            <person name="Copeland A."/>
            <person name="Lucas S."/>
            <person name="Lapidus A."/>
            <person name="Glavina del Rio T."/>
            <person name="Dalin E."/>
            <person name="Tice H."/>
            <person name="Bruce D."/>
            <person name="Goodwin L."/>
            <person name="Pitluck S."/>
            <person name="Chertkov O."/>
            <person name="Brettin T."/>
            <person name="Detter J.C."/>
            <person name="Han C."/>
            <person name="Kuske C.R."/>
            <person name="Schmutz J."/>
            <person name="Larimer F."/>
            <person name="Land M."/>
            <person name="Hauser L."/>
            <person name="Kyrpides N."/>
            <person name="Lykidis A."/>
            <person name="Emerson D."/>
            <person name="Richardson P."/>
        </authorList>
    </citation>
    <scope>NUCLEOTIDE SEQUENCE [LARGE SCALE GENOMIC DNA]</scope>
    <source>
        <strain evidence="18">ATCC 51168 / LMG 8142 / SP-6</strain>
    </source>
</reference>
<comment type="catalytic activity">
    <reaction evidence="6">
        <text>uridine(746) in 23S rRNA = pseudouridine(746) in 23S rRNA</text>
        <dbReference type="Rhea" id="RHEA:42548"/>
        <dbReference type="Rhea" id="RHEA-COMP:10109"/>
        <dbReference type="Rhea" id="RHEA-COMP:10110"/>
        <dbReference type="ChEBI" id="CHEBI:65314"/>
        <dbReference type="ChEBI" id="CHEBI:65315"/>
        <dbReference type="EC" id="5.4.99.29"/>
    </reaction>
</comment>
<comment type="catalytic activity">
    <reaction evidence="5">
        <text>uridine(32) in tRNA = pseudouridine(32) in tRNA</text>
        <dbReference type="Rhea" id="RHEA:42544"/>
        <dbReference type="Rhea" id="RHEA-COMP:10107"/>
        <dbReference type="Rhea" id="RHEA-COMP:10108"/>
        <dbReference type="ChEBI" id="CHEBI:65314"/>
        <dbReference type="ChEBI" id="CHEBI:65315"/>
        <dbReference type="EC" id="5.4.99.28"/>
    </reaction>
</comment>
<evidence type="ECO:0000256" key="6">
    <source>
        <dbReference type="ARBA" id="ARBA00036916"/>
    </source>
</evidence>
<comment type="function">
    <text evidence="7">Dual specificity enzyme that catalyzes the synthesis of pseudouridine from uracil-746 in 23S ribosomal RNA and from uracil-32 in the anticodon stem and loop of transfer RNAs.</text>
</comment>
<dbReference type="HOGENOM" id="CLU_016902_11_1_4"/>
<dbReference type="SUPFAM" id="SSF55120">
    <property type="entry name" value="Pseudouridine synthase"/>
    <property type="match status" value="1"/>
</dbReference>
<evidence type="ECO:0000256" key="15">
    <source>
        <dbReference type="ARBA" id="ARBA00043143"/>
    </source>
</evidence>
<dbReference type="Proteomes" id="UP000001693">
    <property type="component" value="Chromosome"/>
</dbReference>
<dbReference type="GO" id="GO:0008033">
    <property type="term" value="P:tRNA processing"/>
    <property type="evidence" value="ECO:0007669"/>
    <property type="project" value="UniProtKB-KW"/>
</dbReference>